<comment type="similarity">
    <text evidence="2">Belongs to the CDP-glycerol glycerophosphotransferase family.</text>
</comment>
<dbReference type="InterPro" id="IPR051612">
    <property type="entry name" value="Teichoic_Acid_Biosynth"/>
</dbReference>
<keyword evidence="6" id="KW-0472">Membrane</keyword>
<dbReference type="Gene3D" id="3.40.50.720">
    <property type="entry name" value="NAD(P)-binding Rossmann-like Domain"/>
    <property type="match status" value="1"/>
</dbReference>
<dbReference type="GO" id="GO:0047355">
    <property type="term" value="F:CDP-glycerol glycerophosphotransferase activity"/>
    <property type="evidence" value="ECO:0007669"/>
    <property type="project" value="UniProtKB-EC"/>
</dbReference>
<comment type="subcellular location">
    <subcellularLocation>
        <location evidence="1">Cell membrane</location>
        <topology evidence="1">Peripheral membrane protein</topology>
    </subcellularLocation>
</comment>
<evidence type="ECO:0000256" key="5">
    <source>
        <dbReference type="ARBA" id="ARBA00022944"/>
    </source>
</evidence>
<keyword evidence="5" id="KW-0777">Teichoic acid biosynthesis</keyword>
<evidence type="ECO:0000256" key="2">
    <source>
        <dbReference type="ARBA" id="ARBA00010488"/>
    </source>
</evidence>
<organism evidence="7 8">
    <name type="scientific">Campylobacter sputorum subsp. sputorum</name>
    <dbReference type="NCBI Taxonomy" id="32024"/>
    <lineage>
        <taxon>Bacteria</taxon>
        <taxon>Pseudomonadati</taxon>
        <taxon>Campylobacterota</taxon>
        <taxon>Epsilonproteobacteria</taxon>
        <taxon>Campylobacterales</taxon>
        <taxon>Campylobacteraceae</taxon>
        <taxon>Campylobacter</taxon>
    </lineage>
</organism>
<dbReference type="GO" id="GO:0005886">
    <property type="term" value="C:plasma membrane"/>
    <property type="evidence" value="ECO:0007669"/>
    <property type="project" value="UniProtKB-SubCell"/>
</dbReference>
<dbReference type="RefSeq" id="WP_089183088.1">
    <property type="nucleotide sequence ID" value="NZ_CP043427.1"/>
</dbReference>
<sequence>MFQNKKIYISPYSKTSDVLRKKLLDKYKNAEFLGFIDKNQIGKDIFKFDDIKNSKFDYILIHSPNHFEDIYKDYKSVKKRILKVKNIDNEYVFLNYFKIKFEKISHLSQFFREFIFKNLAKFYDNFSRRSYVFISKNFINGNNKFLYLTMCDKNIDCFMLSNNKSQIYELKQKGFKALKLDSMQAYIKLAKAKFIIVDQGNNSHILNLKSKNQKTLQMWHGIPLEHMNLLTDITYDYFLSTSEFVSKTGFSKVFLAKNFLDLGYPRNDILLKEKYDEKDLIFTDKKLFNFIKETKQNNKKIIIYMPTWRESDFNSQKTQIENLNLDFDLLDSFLIKNDIFFIIKFHPFVYSHCDEFLKSAKFHHILFHDAQGDIYPLLKFADILAGDYSSVYYDFLLLNKPLLFYLYDHGKCSKMAHGYIYEFDDYSPGEKAFNQIELHEKIIKTLNGNDDFKDKRKILADKLFKFKDDKSSQRIIEVLKQ</sequence>
<keyword evidence="3" id="KW-1003">Cell membrane</keyword>
<dbReference type="Proteomes" id="UP000254920">
    <property type="component" value="Unassembled WGS sequence"/>
</dbReference>
<keyword evidence="4 7" id="KW-0808">Transferase</keyword>
<dbReference type="EMBL" id="UFVD01000001">
    <property type="protein sequence ID" value="SUX10707.1"/>
    <property type="molecule type" value="Genomic_DNA"/>
</dbReference>
<dbReference type="InterPro" id="IPR043149">
    <property type="entry name" value="TagF_N"/>
</dbReference>
<gene>
    <name evidence="7" type="primary">tagF_2</name>
    <name evidence="7" type="ORF">NCTC12475_00914</name>
</gene>
<reference evidence="7 8" key="1">
    <citation type="submission" date="2018-06" db="EMBL/GenBank/DDBJ databases">
        <authorList>
            <consortium name="Pathogen Informatics"/>
            <person name="Doyle S."/>
        </authorList>
    </citation>
    <scope>NUCLEOTIDE SEQUENCE [LARGE SCALE GENOMIC DNA]</scope>
    <source>
        <strain evidence="7 8">NCTC12475</strain>
    </source>
</reference>
<dbReference type="InterPro" id="IPR043148">
    <property type="entry name" value="TagF_C"/>
</dbReference>
<name>A0A381DJJ3_9BACT</name>
<evidence type="ECO:0000313" key="7">
    <source>
        <dbReference type="EMBL" id="SUX10707.1"/>
    </source>
</evidence>
<dbReference type="InterPro" id="IPR007554">
    <property type="entry name" value="Glycerophosphate_synth"/>
</dbReference>
<dbReference type="STRING" id="32024.GCA_000788295_01836"/>
<evidence type="ECO:0000256" key="6">
    <source>
        <dbReference type="ARBA" id="ARBA00023136"/>
    </source>
</evidence>
<accession>A0A381DJJ3</accession>
<proteinExistence type="inferred from homology"/>
<dbReference type="GO" id="GO:0019350">
    <property type="term" value="P:teichoic acid biosynthetic process"/>
    <property type="evidence" value="ECO:0007669"/>
    <property type="project" value="UniProtKB-KW"/>
</dbReference>
<dbReference type="OrthoDB" id="2676521at2"/>
<dbReference type="SUPFAM" id="SSF53756">
    <property type="entry name" value="UDP-Glycosyltransferase/glycogen phosphorylase"/>
    <property type="match status" value="1"/>
</dbReference>
<evidence type="ECO:0000256" key="3">
    <source>
        <dbReference type="ARBA" id="ARBA00022475"/>
    </source>
</evidence>
<evidence type="ECO:0000256" key="1">
    <source>
        <dbReference type="ARBA" id="ARBA00004202"/>
    </source>
</evidence>
<protein>
    <submittedName>
        <fullName evidence="7">Putative CDP glycerol glycerophosphotransferase</fullName>
        <ecNumber evidence="7">2.7.8.12</ecNumber>
    </submittedName>
</protein>
<dbReference type="AlphaFoldDB" id="A0A381DJJ3"/>
<evidence type="ECO:0000256" key="4">
    <source>
        <dbReference type="ARBA" id="ARBA00022679"/>
    </source>
</evidence>
<dbReference type="Pfam" id="PF04464">
    <property type="entry name" value="Glyphos_transf"/>
    <property type="match status" value="1"/>
</dbReference>
<dbReference type="Gene3D" id="3.40.50.11820">
    <property type="match status" value="1"/>
</dbReference>
<evidence type="ECO:0000313" key="8">
    <source>
        <dbReference type="Proteomes" id="UP000254920"/>
    </source>
</evidence>
<dbReference type="EC" id="2.7.8.12" evidence="7"/>
<dbReference type="GeneID" id="93091340"/>
<dbReference type="PANTHER" id="PTHR37316:SF3">
    <property type="entry name" value="TEICHOIC ACID GLYCEROL-PHOSPHATE TRANSFERASE"/>
    <property type="match status" value="1"/>
</dbReference>
<dbReference type="PANTHER" id="PTHR37316">
    <property type="entry name" value="TEICHOIC ACID GLYCEROL-PHOSPHATE PRIMASE"/>
    <property type="match status" value="1"/>
</dbReference>
<keyword evidence="8" id="KW-1185">Reference proteome</keyword>
<dbReference type="Gene3D" id="3.40.50.12580">
    <property type="match status" value="1"/>
</dbReference>